<dbReference type="InterPro" id="IPR005632">
    <property type="entry name" value="Chaperone_Skp"/>
</dbReference>
<dbReference type="GO" id="GO:0050821">
    <property type="term" value="P:protein stabilization"/>
    <property type="evidence" value="ECO:0007669"/>
    <property type="project" value="TreeGrafter"/>
</dbReference>
<evidence type="ECO:0000313" key="4">
    <source>
        <dbReference type="Proteomes" id="UP000266089"/>
    </source>
</evidence>
<dbReference type="GO" id="GO:0051082">
    <property type="term" value="F:unfolded protein binding"/>
    <property type="evidence" value="ECO:0007669"/>
    <property type="project" value="InterPro"/>
</dbReference>
<dbReference type="AlphaFoldDB" id="A0A399E5W9"/>
<protein>
    <submittedName>
        <fullName evidence="3">Outer membrane protein (OmpH-like)</fullName>
    </submittedName>
</protein>
<dbReference type="SMART" id="SM00935">
    <property type="entry name" value="OmpH"/>
    <property type="match status" value="1"/>
</dbReference>
<dbReference type="Pfam" id="PF03938">
    <property type="entry name" value="OmpH"/>
    <property type="match status" value="1"/>
</dbReference>
<gene>
    <name evidence="3" type="ORF">Mcate_00605</name>
</gene>
<dbReference type="SUPFAM" id="SSF111384">
    <property type="entry name" value="OmpH-like"/>
    <property type="match status" value="1"/>
</dbReference>
<sequence>MADMKRFPLFVLTLAGLLLSGLLGAQTQPTADKIGYLNARAVVEAHPQFAKVREVQARAEAELNPLQAELQSLENKIRAGNATTQEQQTYRTLVQNLQAASQKWAEQQNSVLQPITQDIDKIVSRVAKEQGFAMVLDQEVAASSGLVVYAAQGLDLTPAIVQALPNK</sequence>
<accession>A0A399E5W9</accession>
<comment type="similarity">
    <text evidence="1">Belongs to the Skp family.</text>
</comment>
<dbReference type="PANTHER" id="PTHR35089:SF1">
    <property type="entry name" value="CHAPERONE PROTEIN SKP"/>
    <property type="match status" value="1"/>
</dbReference>
<reference evidence="3 4" key="1">
    <citation type="submission" date="2018-08" db="EMBL/GenBank/DDBJ databases">
        <title>Meiothermus cateniformans JCM 15151 genome sequencing project.</title>
        <authorList>
            <person name="Da Costa M.S."/>
            <person name="Albuquerque L."/>
            <person name="Raposo P."/>
            <person name="Froufe H.J.C."/>
            <person name="Barroso C.S."/>
            <person name="Egas C."/>
        </authorList>
    </citation>
    <scope>NUCLEOTIDE SEQUENCE [LARGE SCALE GENOMIC DNA]</scope>
    <source>
        <strain evidence="3 4">JCM 15151</strain>
    </source>
</reference>
<proteinExistence type="inferred from homology"/>
<name>A0A399E5W9_9DEIN</name>
<evidence type="ECO:0000256" key="1">
    <source>
        <dbReference type="ARBA" id="ARBA00009091"/>
    </source>
</evidence>
<evidence type="ECO:0000256" key="2">
    <source>
        <dbReference type="ARBA" id="ARBA00022729"/>
    </source>
</evidence>
<comment type="caution">
    <text evidence="3">The sequence shown here is derived from an EMBL/GenBank/DDBJ whole genome shotgun (WGS) entry which is preliminary data.</text>
</comment>
<dbReference type="Gene3D" id="3.30.910.20">
    <property type="entry name" value="Skp domain"/>
    <property type="match status" value="1"/>
</dbReference>
<dbReference type="OrthoDB" id="32082at2"/>
<dbReference type="InterPro" id="IPR024930">
    <property type="entry name" value="Skp_dom_sf"/>
</dbReference>
<organism evidence="3 4">
    <name type="scientific">Meiothermus taiwanensis</name>
    <dbReference type="NCBI Taxonomy" id="172827"/>
    <lineage>
        <taxon>Bacteria</taxon>
        <taxon>Thermotogati</taxon>
        <taxon>Deinococcota</taxon>
        <taxon>Deinococci</taxon>
        <taxon>Thermales</taxon>
        <taxon>Thermaceae</taxon>
        <taxon>Meiothermus</taxon>
    </lineage>
</organism>
<dbReference type="PANTHER" id="PTHR35089">
    <property type="entry name" value="CHAPERONE PROTEIN SKP"/>
    <property type="match status" value="1"/>
</dbReference>
<dbReference type="Proteomes" id="UP000266089">
    <property type="component" value="Unassembled WGS sequence"/>
</dbReference>
<dbReference type="EMBL" id="QWKX01000010">
    <property type="protein sequence ID" value="RIH78893.1"/>
    <property type="molecule type" value="Genomic_DNA"/>
</dbReference>
<evidence type="ECO:0000313" key="3">
    <source>
        <dbReference type="EMBL" id="RIH78893.1"/>
    </source>
</evidence>
<keyword evidence="2" id="KW-0732">Signal</keyword>
<dbReference type="GO" id="GO:0005829">
    <property type="term" value="C:cytosol"/>
    <property type="evidence" value="ECO:0007669"/>
    <property type="project" value="TreeGrafter"/>
</dbReference>